<evidence type="ECO:0000313" key="3">
    <source>
        <dbReference type="Proteomes" id="UP000504844"/>
    </source>
</evidence>
<proteinExistence type="predicted"/>
<dbReference type="Pfam" id="PF06412">
    <property type="entry name" value="TraD"/>
    <property type="match status" value="1"/>
</dbReference>
<protein>
    <submittedName>
        <fullName evidence="2">Conjugal transfer protein TraD</fullName>
    </submittedName>
</protein>
<feature type="coiled-coil region" evidence="1">
    <location>
        <begin position="60"/>
        <end position="88"/>
    </location>
</feature>
<keyword evidence="1" id="KW-0175">Coiled coil</keyword>
<gene>
    <name evidence="2" type="ORF">HQN60_15935</name>
</gene>
<name>A0A6M8T0W1_9NEIS</name>
<geneLocation type="plasmid" evidence="2 3">
    <name>unnamed2</name>
</geneLocation>
<evidence type="ECO:0000313" key="2">
    <source>
        <dbReference type="EMBL" id="QKJ68299.1"/>
    </source>
</evidence>
<dbReference type="InterPro" id="IPR009444">
    <property type="entry name" value="Conjugal_tfr_TraD_a-type"/>
</dbReference>
<keyword evidence="2" id="KW-0614">Plasmid</keyword>
<dbReference type="RefSeq" id="WP_173534800.1">
    <property type="nucleotide sequence ID" value="NZ_CP054145.1"/>
</dbReference>
<accession>A0A6M8T0W1</accession>
<sequence>MATTDWLQDRIAHLKALKNPSEQQSLLILLAEKIERTTQEEKTFSALVRAEKAMLAATKARQAANQLINSENRKAKEAERKARNHRLIQQGALVDLAGLEHRSKGEILGLLLAGAKTIDPEKWASWKISGDTLLAEVEAKNKQAKL</sequence>
<dbReference type="EMBL" id="CP054145">
    <property type="protein sequence ID" value="QKJ68299.1"/>
    <property type="molecule type" value="Genomic_DNA"/>
</dbReference>
<evidence type="ECO:0000256" key="1">
    <source>
        <dbReference type="SAM" id="Coils"/>
    </source>
</evidence>
<organism evidence="2 3">
    <name type="scientific">Deefgea piscis</name>
    <dbReference type="NCBI Taxonomy" id="2739061"/>
    <lineage>
        <taxon>Bacteria</taxon>
        <taxon>Pseudomonadati</taxon>
        <taxon>Pseudomonadota</taxon>
        <taxon>Betaproteobacteria</taxon>
        <taxon>Neisseriales</taxon>
        <taxon>Chitinibacteraceae</taxon>
        <taxon>Deefgea</taxon>
    </lineage>
</organism>
<dbReference type="AlphaFoldDB" id="A0A6M8T0W1"/>
<reference evidence="2 3" key="1">
    <citation type="submission" date="2020-05" db="EMBL/GenBank/DDBJ databases">
        <title>Complete genome sequence of Deefgea sp. D17.</title>
        <authorList>
            <person name="Bae J.-W."/>
            <person name="Han J.E."/>
        </authorList>
    </citation>
    <scope>NUCLEOTIDE SEQUENCE [LARGE SCALE GENOMIC DNA]</scope>
    <source>
        <strain evidence="2 3">D17</strain>
        <plasmid evidence="2 3">unnamed2</plasmid>
    </source>
</reference>
<keyword evidence="3" id="KW-1185">Reference proteome</keyword>
<dbReference type="KEGG" id="dee:HQN60_15935"/>
<dbReference type="Proteomes" id="UP000504844">
    <property type="component" value="Plasmid unnamed2"/>
</dbReference>